<feature type="domain" description="DUF7979" evidence="2">
    <location>
        <begin position="133"/>
        <end position="200"/>
    </location>
</feature>
<organism evidence="3 4">
    <name type="scientific">Haloarchaeobius iranensis</name>
    <dbReference type="NCBI Taxonomy" id="996166"/>
    <lineage>
        <taxon>Archaea</taxon>
        <taxon>Methanobacteriati</taxon>
        <taxon>Methanobacteriota</taxon>
        <taxon>Stenosarchaea group</taxon>
        <taxon>Halobacteria</taxon>
        <taxon>Halobacteriales</taxon>
        <taxon>Halorubellaceae</taxon>
        <taxon>Haloarchaeobius</taxon>
    </lineage>
</organism>
<protein>
    <recommendedName>
        <fullName evidence="2">DUF7979 domain-containing protein</fullName>
    </recommendedName>
</protein>
<evidence type="ECO:0000259" key="2">
    <source>
        <dbReference type="Pfam" id="PF25934"/>
    </source>
</evidence>
<name>A0A1G9V4L4_9EURY</name>
<keyword evidence="4" id="KW-1185">Reference proteome</keyword>
<accession>A0A1G9V4L4</accession>
<evidence type="ECO:0000313" key="4">
    <source>
        <dbReference type="Proteomes" id="UP000199370"/>
    </source>
</evidence>
<dbReference type="Pfam" id="PF25934">
    <property type="entry name" value="DUF7979"/>
    <property type="match status" value="1"/>
</dbReference>
<sequence>MPSRRAFVASVAAATDTLAGCAGVGDGSDQPDDDTDTTVDPTDGTTRPSAVSLDDVDPTAADEPIRVVPEGLRGLLADAARTDGVVRGHYPLAVNRPPSPGLAAFETVELRNTDAADGTYTVDVQAGGRYVMQFEAAPAESVPDDATVADGSELTAAQREFVRNATGSDPAEVYPETELGTFARTVLDGGYVRLDGTVYTGRERQQTDAEFFANRVWYVLSLEPVDADDPPVLDCTPVEPAVTDEVAALVAADSSVGDDEATPPSEALVRLAREADAVLLHNLTLRLSVE</sequence>
<evidence type="ECO:0000256" key="1">
    <source>
        <dbReference type="SAM" id="MobiDB-lite"/>
    </source>
</evidence>
<dbReference type="AlphaFoldDB" id="A0A1G9V4L4"/>
<evidence type="ECO:0000313" key="3">
    <source>
        <dbReference type="EMBL" id="SDM67099.1"/>
    </source>
</evidence>
<feature type="region of interest" description="Disordered" evidence="1">
    <location>
        <begin position="21"/>
        <end position="56"/>
    </location>
</feature>
<dbReference type="EMBL" id="FNIA01000005">
    <property type="protein sequence ID" value="SDM67099.1"/>
    <property type="molecule type" value="Genomic_DNA"/>
</dbReference>
<dbReference type="InterPro" id="IPR058285">
    <property type="entry name" value="DUF7979"/>
</dbReference>
<proteinExistence type="predicted"/>
<dbReference type="STRING" id="996166.SAMN05192554_105189"/>
<dbReference type="OrthoDB" id="275667at2157"/>
<dbReference type="Proteomes" id="UP000199370">
    <property type="component" value="Unassembled WGS sequence"/>
</dbReference>
<dbReference type="RefSeq" id="WP_089732188.1">
    <property type="nucleotide sequence ID" value="NZ_FNIA01000005.1"/>
</dbReference>
<reference evidence="3 4" key="1">
    <citation type="submission" date="2016-10" db="EMBL/GenBank/DDBJ databases">
        <authorList>
            <person name="de Groot N.N."/>
        </authorList>
    </citation>
    <scope>NUCLEOTIDE SEQUENCE [LARGE SCALE GENOMIC DNA]</scope>
    <source>
        <strain evidence="4">EB21,IBRC-M 10013,KCTC 4048</strain>
    </source>
</reference>
<gene>
    <name evidence="3" type="ORF">SAMN05192554_105189</name>
</gene>